<dbReference type="GO" id="GO:0003677">
    <property type="term" value="F:DNA binding"/>
    <property type="evidence" value="ECO:0007669"/>
    <property type="project" value="UniProtKB-KW"/>
</dbReference>
<comment type="caution">
    <text evidence="7">The sequence shown here is derived from an EMBL/GenBank/DDBJ whole genome shotgun (WGS) entry which is preliminary data.</text>
</comment>
<dbReference type="GO" id="GO:0003700">
    <property type="term" value="F:DNA-binding transcription factor activity"/>
    <property type="evidence" value="ECO:0007669"/>
    <property type="project" value="InterPro"/>
</dbReference>
<dbReference type="InterPro" id="IPR000551">
    <property type="entry name" value="MerR-type_HTH_dom"/>
</dbReference>
<evidence type="ECO:0000313" key="9">
    <source>
        <dbReference type="Proteomes" id="UP000191056"/>
    </source>
</evidence>
<keyword evidence="2" id="KW-0805">Transcription regulation</keyword>
<dbReference type="SUPFAM" id="SSF46955">
    <property type="entry name" value="Putative DNA-binding domain"/>
    <property type="match status" value="1"/>
</dbReference>
<dbReference type="InterPro" id="IPR009061">
    <property type="entry name" value="DNA-bd_dom_put_sf"/>
</dbReference>
<reference evidence="8 10" key="2">
    <citation type="submission" date="2018-08" db="EMBL/GenBank/DDBJ databases">
        <title>Genome of Clostridium chromiireducens C1, DSM12136.</title>
        <authorList>
            <person name="Xing M."/>
            <person name="Wei Y."/>
            <person name="Ang E.L."/>
            <person name="Zhao H."/>
            <person name="Zhang Y."/>
        </authorList>
    </citation>
    <scope>NUCLEOTIDE SEQUENCE [LARGE SCALE GENOMIC DNA]</scope>
    <source>
        <strain evidence="8 10">C1</strain>
    </source>
</reference>
<evidence type="ECO:0000256" key="2">
    <source>
        <dbReference type="ARBA" id="ARBA00023015"/>
    </source>
</evidence>
<dbReference type="Proteomes" id="UP000656077">
    <property type="component" value="Unassembled WGS sequence"/>
</dbReference>
<feature type="domain" description="HTH merR-type" evidence="5">
    <location>
        <begin position="2"/>
        <end position="71"/>
    </location>
</feature>
<dbReference type="EMBL" id="QXDJ01000001">
    <property type="protein sequence ID" value="RII35838.1"/>
    <property type="molecule type" value="Genomic_DNA"/>
</dbReference>
<evidence type="ECO:0000256" key="1">
    <source>
        <dbReference type="ARBA" id="ARBA00022491"/>
    </source>
</evidence>
<dbReference type="EMBL" id="WSRQ01000013">
    <property type="protein sequence ID" value="MVX64024.1"/>
    <property type="molecule type" value="Genomic_DNA"/>
</dbReference>
<reference evidence="6" key="3">
    <citation type="submission" date="2019-12" db="EMBL/GenBank/DDBJ databases">
        <title>Microbes associate with the intestines of laboratory mice.</title>
        <authorList>
            <person name="Navarre W."/>
            <person name="Wong E."/>
        </authorList>
    </citation>
    <scope>NUCLEOTIDE SEQUENCE</scope>
    <source>
        <strain evidence="6">NM79_F5</strain>
    </source>
</reference>
<evidence type="ECO:0000313" key="8">
    <source>
        <dbReference type="EMBL" id="RII35838.1"/>
    </source>
</evidence>
<dbReference type="PANTHER" id="PTHR30204:SF69">
    <property type="entry name" value="MERR-FAMILY TRANSCRIPTIONAL REGULATOR"/>
    <property type="match status" value="1"/>
</dbReference>
<sequence length="141" mass="16879">MKYSIRQAANISGLSASTLRYYESEGLLPHIQRDENSRRYYDESNLEWIAVINCLKSTNMPIEQIKKFVALHGEGDKTLYQRLEMVLKHRENVRKQIDELNEYMDHINYKVDYFKLACELGTEKELKKKKYPEHLYIRDDE</sequence>
<evidence type="ECO:0000313" key="6">
    <source>
        <dbReference type="EMBL" id="MVX64024.1"/>
    </source>
</evidence>
<gene>
    <name evidence="7" type="primary">adhR_4</name>
    <name evidence="7" type="ORF">CLCHR_08070</name>
    <name evidence="8" type="ORF">D2A34_00265</name>
    <name evidence="6" type="ORF">GKZ28_10015</name>
</gene>
<dbReference type="PANTHER" id="PTHR30204">
    <property type="entry name" value="REDOX-CYCLING DRUG-SENSING TRANSCRIPTIONAL ACTIVATOR SOXR"/>
    <property type="match status" value="1"/>
</dbReference>
<keyword evidence="4" id="KW-0804">Transcription</keyword>
<dbReference type="Proteomes" id="UP000191056">
    <property type="component" value="Unassembled WGS sequence"/>
</dbReference>
<name>A0A1V4J188_9CLOT</name>
<dbReference type="SMART" id="SM00422">
    <property type="entry name" value="HTH_MERR"/>
    <property type="match status" value="1"/>
</dbReference>
<accession>A0A1V4J188</accession>
<reference evidence="7 9" key="1">
    <citation type="submission" date="2017-03" db="EMBL/GenBank/DDBJ databases">
        <title>Genome sequence of Clostridium chromiireducens DSM 23318.</title>
        <authorList>
            <person name="Poehlein A."/>
            <person name="Daniel R."/>
        </authorList>
    </citation>
    <scope>NUCLEOTIDE SEQUENCE [LARGE SCALE GENOMIC DNA]</scope>
    <source>
        <strain evidence="7 9">DSM 23318</strain>
    </source>
</reference>
<evidence type="ECO:0000259" key="5">
    <source>
        <dbReference type="PROSITE" id="PS50937"/>
    </source>
</evidence>
<keyword evidence="9" id="KW-1185">Reference proteome</keyword>
<dbReference type="CDD" id="cd01109">
    <property type="entry name" value="HTH_YyaN"/>
    <property type="match status" value="1"/>
</dbReference>
<dbReference type="Gene3D" id="1.10.1660.10">
    <property type="match status" value="1"/>
</dbReference>
<dbReference type="InterPro" id="IPR047057">
    <property type="entry name" value="MerR_fam"/>
</dbReference>
<dbReference type="PROSITE" id="PS50937">
    <property type="entry name" value="HTH_MERR_2"/>
    <property type="match status" value="1"/>
</dbReference>
<dbReference type="Proteomes" id="UP000265930">
    <property type="component" value="Unassembled WGS sequence"/>
</dbReference>
<evidence type="ECO:0000256" key="3">
    <source>
        <dbReference type="ARBA" id="ARBA00023125"/>
    </source>
</evidence>
<dbReference type="AlphaFoldDB" id="A0A1V4J188"/>
<dbReference type="STRING" id="225345.CLCHR_08070"/>
<dbReference type="RefSeq" id="WP_079438399.1">
    <property type="nucleotide sequence ID" value="NZ_MZGT01000008.1"/>
</dbReference>
<proteinExistence type="predicted"/>
<organism evidence="7 9">
    <name type="scientific">Clostridium chromiireducens</name>
    <dbReference type="NCBI Taxonomy" id="225345"/>
    <lineage>
        <taxon>Bacteria</taxon>
        <taxon>Bacillati</taxon>
        <taxon>Bacillota</taxon>
        <taxon>Clostridia</taxon>
        <taxon>Eubacteriales</taxon>
        <taxon>Clostridiaceae</taxon>
        <taxon>Clostridium</taxon>
    </lineage>
</organism>
<evidence type="ECO:0000256" key="4">
    <source>
        <dbReference type="ARBA" id="ARBA00023163"/>
    </source>
</evidence>
<dbReference type="EMBL" id="MZGT01000008">
    <property type="protein sequence ID" value="OPJ65417.1"/>
    <property type="molecule type" value="Genomic_DNA"/>
</dbReference>
<evidence type="ECO:0000313" key="7">
    <source>
        <dbReference type="EMBL" id="OPJ65417.1"/>
    </source>
</evidence>
<protein>
    <submittedName>
        <fullName evidence="7">HTH-type transcriptional regulator AdhR</fullName>
    </submittedName>
    <submittedName>
        <fullName evidence="6">MerR family transcriptional regulator</fullName>
    </submittedName>
</protein>
<evidence type="ECO:0000313" key="10">
    <source>
        <dbReference type="Proteomes" id="UP000265930"/>
    </source>
</evidence>
<keyword evidence="3" id="KW-0238">DNA-binding</keyword>
<dbReference type="OrthoDB" id="9811174at2"/>
<keyword evidence="1" id="KW-0678">Repressor</keyword>
<dbReference type="Pfam" id="PF13411">
    <property type="entry name" value="MerR_1"/>
    <property type="match status" value="1"/>
</dbReference>